<dbReference type="Proteomes" id="UP001631957">
    <property type="component" value="Unassembled WGS sequence"/>
</dbReference>
<dbReference type="Pfam" id="PF00400">
    <property type="entry name" value="WD40"/>
    <property type="match status" value="1"/>
</dbReference>
<dbReference type="Gene3D" id="2.130.10.10">
    <property type="entry name" value="YVTN repeat-like/Quinoprotein amine dehydrogenase"/>
    <property type="match status" value="4"/>
</dbReference>
<dbReference type="InterPro" id="IPR010982">
    <property type="entry name" value="Lambda_DNA-bd_dom_sf"/>
</dbReference>
<gene>
    <name evidence="4" type="ORF">ACKI18_18355</name>
</gene>
<comment type="caution">
    <text evidence="4">The sequence shown here is derived from an EMBL/GenBank/DDBJ whole genome shotgun (WGS) entry which is preliminary data.</text>
</comment>
<dbReference type="PANTHER" id="PTHR19879">
    <property type="entry name" value="TRANSCRIPTION INITIATION FACTOR TFIID"/>
    <property type="match status" value="1"/>
</dbReference>
<dbReference type="SUPFAM" id="SSF50969">
    <property type="entry name" value="YVTN repeat-like/Quinoprotein amine dehydrogenase"/>
    <property type="match status" value="1"/>
</dbReference>
<dbReference type="InterPro" id="IPR015943">
    <property type="entry name" value="WD40/YVTN_repeat-like_dom_sf"/>
</dbReference>
<evidence type="ECO:0000313" key="5">
    <source>
        <dbReference type="Proteomes" id="UP001631957"/>
    </source>
</evidence>
<dbReference type="InterPro" id="IPR011047">
    <property type="entry name" value="Quinoprotein_ADH-like_sf"/>
</dbReference>
<feature type="repeat" description="WD" evidence="1">
    <location>
        <begin position="1095"/>
        <end position="1129"/>
    </location>
</feature>
<dbReference type="CDD" id="cd00093">
    <property type="entry name" value="HTH_XRE"/>
    <property type="match status" value="1"/>
</dbReference>
<feature type="region of interest" description="Disordered" evidence="2">
    <location>
        <begin position="588"/>
        <end position="608"/>
    </location>
</feature>
<reference evidence="4 5" key="1">
    <citation type="submission" date="2024-12" db="EMBL/GenBank/DDBJ databases">
        <title>Forecasting of Potato common scab and diversities of Pathogenic streptomyces spp. in china.</title>
        <authorList>
            <person name="Handique U."/>
            <person name="Wu J."/>
        </authorList>
    </citation>
    <scope>NUCLEOTIDE SEQUENCE [LARGE SCALE GENOMIC DNA]</scope>
    <source>
        <strain evidence="4 5">ZRIMU1530</strain>
    </source>
</reference>
<proteinExistence type="predicted"/>
<feature type="domain" description="HTH cro/C1-type" evidence="3">
    <location>
        <begin position="21"/>
        <end position="77"/>
    </location>
</feature>
<dbReference type="InterPro" id="IPR049052">
    <property type="entry name" value="nSTAND1"/>
</dbReference>
<keyword evidence="1" id="KW-0853">WD repeat</keyword>
<dbReference type="RefSeq" id="WP_409121800.1">
    <property type="nucleotide sequence ID" value="NZ_JBJVNI010000009.1"/>
</dbReference>
<dbReference type="SUPFAM" id="SSF52540">
    <property type="entry name" value="P-loop containing nucleoside triphosphate hydrolases"/>
    <property type="match status" value="1"/>
</dbReference>
<dbReference type="InterPro" id="IPR001387">
    <property type="entry name" value="Cro/C1-type_HTH"/>
</dbReference>
<dbReference type="InterPro" id="IPR011044">
    <property type="entry name" value="Quino_amine_DH_bsu"/>
</dbReference>
<evidence type="ECO:0000259" key="3">
    <source>
        <dbReference type="SMART" id="SM00530"/>
    </source>
</evidence>
<feature type="repeat" description="WD" evidence="1">
    <location>
        <begin position="773"/>
        <end position="794"/>
    </location>
</feature>
<dbReference type="Pfam" id="PF20703">
    <property type="entry name" value="nSTAND1"/>
    <property type="match status" value="1"/>
</dbReference>
<protein>
    <recommendedName>
        <fullName evidence="3">HTH cro/C1-type domain-containing protein</fullName>
    </recommendedName>
</protein>
<dbReference type="SMART" id="SM00320">
    <property type="entry name" value="WD40"/>
    <property type="match status" value="5"/>
</dbReference>
<dbReference type="InterPro" id="IPR027417">
    <property type="entry name" value="P-loop_NTPase"/>
</dbReference>
<dbReference type="InterPro" id="IPR001680">
    <property type="entry name" value="WD40_rpt"/>
</dbReference>
<organism evidence="4 5">
    <name type="scientific">Streptomyces niveiscabiei</name>
    <dbReference type="NCBI Taxonomy" id="164115"/>
    <lineage>
        <taxon>Bacteria</taxon>
        <taxon>Bacillati</taxon>
        <taxon>Actinomycetota</taxon>
        <taxon>Actinomycetes</taxon>
        <taxon>Kitasatosporales</taxon>
        <taxon>Streptomycetaceae</taxon>
        <taxon>Streptomyces</taxon>
    </lineage>
</organism>
<keyword evidence="5" id="KW-1185">Reference proteome</keyword>
<dbReference type="EMBL" id="JBJVNI010000009">
    <property type="protein sequence ID" value="MFM9610662.1"/>
    <property type="molecule type" value="Genomic_DNA"/>
</dbReference>
<dbReference type="PROSITE" id="PS50082">
    <property type="entry name" value="WD_REPEATS_2"/>
    <property type="match status" value="2"/>
</dbReference>
<evidence type="ECO:0000313" key="4">
    <source>
        <dbReference type="EMBL" id="MFM9610662.1"/>
    </source>
</evidence>
<sequence>MGRPERPLDPQDGPVQRLAHGLRELRREAGGPSYRTMAKAVGFSTSTLSQAAAGERLPTLAVLRGYVIACGGDPAEWEARWKEAEGETSRAPEAAWAPYRGLARFEPDDEHLFFGRDRMADEVTELVREKRLAVLLGPSGSGKSSLLRAGVIPRLRTEIAARERRADLRILTPGPTPATTYGHLFAAVGKDPAADEQWLLVDQFEELFTLCRDPRERSAFITYLLTAHPRRHLLIAVRADFRARCAEHPALAEALRTASLPLGPLTPEELREAVVGPAQRAGLVVERALTARLVAEVQGEPGALPALSHALLETWRRRKGRILTLAGHEAAGGVGGALVATAEEVYGALSPAQARAARHLLQRMVVPGEGTPDTRRPLTRAELAQWACPDVPAVVERLTRARLLTADEGGVHLAHEALIGGWPRLHGWIEDDRERLRQHRALAEAARTWREHDHDPGVLYRGTRLARAEELFPDHLADPALTAPERTFLTAALDARAAERRATAGAVRRHRVLTVSLAAVLAVAVMTGVLVCRAQDENRLQRTRDAARRVAAVADALRTTDPRTALLLGAAAWSVARLPETRRALLGSLDQPETDTFTDPDPGDSRSRALLDDGRTLLSAAGRTWRTWDVTDHRPTGSGRVPSGTVTAAGPLLAVTGDDQRVRLWNPATGHWAGGPLADVSDLRFTRDGGAVLVTEGDRVRLRSAADGRVLFASAAVETPLTALSTDGRLAAVCPSGGTPQVWDTATGRALPGAWRQDRVCDGDVLAVDGDRLAAATDGGLRVWDTRTGRRIAEADDPGVRYAAFSPDGTFLATADAAELRVWRLTDPDAPVFRHPLDNQHLYGGLAWHGRNLRYLEGGTVHTLDLAAAVTTGRQPPADTRLSPDGRTYATARRTGDHYTVTLHTTSDGHPPHTLPPLRAPANTLPLLAFSPDGTRFAYGVSAPGHQAATQPVTVWDVRRARPLTTLDLPGDPLLQLALGPDLYAARSAPTGAVRDEVWDLTRRRRTRVLAGVTASHLGARPDGGLLLGDGRVAELPSGLTSARDLVQGDQVGAFGFTADGTLLAVGDQTGRVFLWDGDARRREGILRNVGSQGVTALAFSPDGRTLAVAGDAGGLQLWDVATQQPLGGPVTTPGEEIDSVAFGADGTTLYASSAHAPLQRYDVDPERAARRVCERAGGVGLTRAQWRTYIPDAPYRRICGRA</sequence>
<evidence type="ECO:0000256" key="1">
    <source>
        <dbReference type="PROSITE-ProRule" id="PRU00221"/>
    </source>
</evidence>
<dbReference type="SMART" id="SM00530">
    <property type="entry name" value="HTH_XRE"/>
    <property type="match status" value="1"/>
</dbReference>
<dbReference type="SUPFAM" id="SSF50998">
    <property type="entry name" value="Quinoprotein alcohol dehydrogenase-like"/>
    <property type="match status" value="1"/>
</dbReference>
<feature type="compositionally biased region" description="Acidic residues" evidence="2">
    <location>
        <begin position="592"/>
        <end position="602"/>
    </location>
</feature>
<evidence type="ECO:0000256" key="2">
    <source>
        <dbReference type="SAM" id="MobiDB-lite"/>
    </source>
</evidence>
<name>A0ABW9HVG8_9ACTN</name>
<dbReference type="PANTHER" id="PTHR19879:SF9">
    <property type="entry name" value="TRANSCRIPTION INITIATION FACTOR TFIID SUBUNIT 5"/>
    <property type="match status" value="1"/>
</dbReference>
<dbReference type="SUPFAM" id="SSF47413">
    <property type="entry name" value="lambda repressor-like DNA-binding domains"/>
    <property type="match status" value="1"/>
</dbReference>
<accession>A0ABW9HVG8</accession>